<dbReference type="GO" id="GO:0006364">
    <property type="term" value="P:rRNA processing"/>
    <property type="evidence" value="ECO:0007669"/>
    <property type="project" value="UniProtKB-KW"/>
</dbReference>
<reference evidence="16 17" key="1">
    <citation type="journal article" date="2014" name="Genome Announc.">
        <title>Comparative Genome Analysis of Two Isolates of the Fish Pathogen Piscirickettsia salmonis from Different Hosts Reveals Major Differences in Virulence-Associated Secretion Systems.</title>
        <authorList>
            <person name="Bohle H."/>
            <person name="Henriquez P."/>
            <person name="Grothusen H."/>
            <person name="Navas E."/>
            <person name="Sandoval A."/>
            <person name="Bustamante F."/>
            <person name="Bustos P."/>
            <person name="Mancilla M."/>
        </authorList>
    </citation>
    <scope>NUCLEOTIDE SEQUENCE [LARGE SCALE GENOMIC DNA]</scope>
    <source>
        <strain evidence="17">B1-32597</strain>
    </source>
</reference>
<dbReference type="GO" id="GO:0016787">
    <property type="term" value="F:hydrolase activity"/>
    <property type="evidence" value="ECO:0007669"/>
    <property type="project" value="UniProtKB-KW"/>
</dbReference>
<evidence type="ECO:0000256" key="15">
    <source>
        <dbReference type="ARBA" id="ARBA00022884"/>
    </source>
</evidence>
<dbReference type="SMART" id="SM00316">
    <property type="entry name" value="S1"/>
    <property type="match status" value="1"/>
</dbReference>
<keyword evidence="5" id="KW-0963">Cytoplasm</keyword>
<dbReference type="GO" id="GO:0005737">
    <property type="term" value="C:cytoplasm"/>
    <property type="evidence" value="ECO:0007669"/>
    <property type="project" value="UniProtKB-SubCell"/>
</dbReference>
<evidence type="ECO:0000256" key="4">
    <source>
        <dbReference type="ARBA" id="ARBA00017719"/>
    </source>
</evidence>
<dbReference type="GO" id="GO:0008033">
    <property type="term" value="P:tRNA processing"/>
    <property type="evidence" value="ECO:0007669"/>
    <property type="project" value="UniProtKB-KW"/>
</dbReference>
<keyword evidence="14" id="KW-0460">Magnesium</keyword>
<comment type="similarity">
    <text evidence="3">Belongs to the RNase E/G family. RNase G subfamily.</text>
</comment>
<evidence type="ECO:0000256" key="9">
    <source>
        <dbReference type="ARBA" id="ARBA00022722"/>
    </source>
</evidence>
<dbReference type="NCBIfam" id="TIGR00757">
    <property type="entry name" value="RNaseEG"/>
    <property type="match status" value="1"/>
</dbReference>
<dbReference type="InterPro" id="IPR048583">
    <property type="entry name" value="RNase_E_G_thioredoxin-like"/>
</dbReference>
<evidence type="ECO:0000256" key="8">
    <source>
        <dbReference type="ARBA" id="ARBA00022694"/>
    </source>
</evidence>
<keyword evidence="6" id="KW-0698">rRNA processing</keyword>
<dbReference type="SUPFAM" id="SSF50249">
    <property type="entry name" value="Nucleic acid-binding proteins"/>
    <property type="match status" value="1"/>
</dbReference>
<keyword evidence="10" id="KW-0479">Metal-binding</keyword>
<evidence type="ECO:0000256" key="12">
    <source>
        <dbReference type="ARBA" id="ARBA00022759"/>
    </source>
</evidence>
<gene>
    <name evidence="16" type="ORF">KU39_701</name>
</gene>
<dbReference type="PROSITE" id="PS50126">
    <property type="entry name" value="S1"/>
    <property type="match status" value="1"/>
</dbReference>
<keyword evidence="12" id="KW-0255">Endonuclease</keyword>
<keyword evidence="15" id="KW-0694">RNA-binding</keyword>
<dbReference type="PANTHER" id="PTHR30001">
    <property type="entry name" value="RIBONUCLEASE"/>
    <property type="match status" value="1"/>
</dbReference>
<dbReference type="Gene3D" id="2.40.50.140">
    <property type="entry name" value="Nucleic acid-binding proteins"/>
    <property type="match status" value="1"/>
</dbReference>
<dbReference type="InterPro" id="IPR019307">
    <property type="entry name" value="RNA-bd_AU-1/RNase_E/G"/>
</dbReference>
<evidence type="ECO:0000256" key="10">
    <source>
        <dbReference type="ARBA" id="ARBA00022723"/>
    </source>
</evidence>
<dbReference type="GO" id="GO:0046872">
    <property type="term" value="F:metal ion binding"/>
    <property type="evidence" value="ECO:0007669"/>
    <property type="project" value="UniProtKB-KW"/>
</dbReference>
<evidence type="ECO:0000256" key="11">
    <source>
        <dbReference type="ARBA" id="ARBA00022730"/>
    </source>
</evidence>
<evidence type="ECO:0000256" key="1">
    <source>
        <dbReference type="ARBA" id="ARBA00001946"/>
    </source>
</evidence>
<sequence>MSDEILINCMPQETRVAIVENGVLQEVHIERDNEHGLVGVIFKGIVARVLPGMQAAFIDLGLEKTGFLHVSDVVPLIDKDDNSEDSNEEIAPVPLPDIQSLLHEGQKILVQVVKDPMGTKGARLTTHLSIASRCLVYMPDLNRIGVSQRIEGEEQRERLRSLLASQLPEEEAKGYILRTAAESVDERTLLADCAFLKRMWQKLSERVHTLEAPRVIFRELPLAIRALRDFMRPGYKLRIDTQEGYQKLCEFAETYVPEARMQLHYYVGERPIFDLYDVEREIELALQRKVILKSGGHLVFDQTEAMSTIDVNTGGFVGHRNLEETIFKTNMEAAVSIGHQLRLRNLGGIIIIDFIDMEKEEHKAQVLDALEKSFDKDHAKITISGVSSLGLVEMTRKRTRDSLRNTLCQPCPLCEGRGSIKTIETICYEICRELFREVKAYNASSYLVLASQNVVDYMLDEGSSYLAELETQVNKPIRLQGEALYTQEQFDIVLV</sequence>
<evidence type="ECO:0000256" key="6">
    <source>
        <dbReference type="ARBA" id="ARBA00022552"/>
    </source>
</evidence>
<dbReference type="Gene3D" id="3.40.1260.20">
    <property type="entry name" value="Ribonuclease E, catalytic domain"/>
    <property type="match status" value="1"/>
</dbReference>
<dbReference type="Pfam" id="PF20833">
    <property type="entry name" value="RNase_E_G_Thio"/>
    <property type="match status" value="1"/>
</dbReference>
<organism evidence="16 17">
    <name type="scientific">Piscirickettsia salmonis</name>
    <dbReference type="NCBI Taxonomy" id="1238"/>
    <lineage>
        <taxon>Bacteria</taxon>
        <taxon>Pseudomonadati</taxon>
        <taxon>Pseudomonadota</taxon>
        <taxon>Gammaproteobacteria</taxon>
        <taxon>Thiotrichales</taxon>
        <taxon>Piscirickettsiaceae</taxon>
        <taxon>Piscirickettsia</taxon>
    </lineage>
</organism>
<dbReference type="GO" id="GO:0004540">
    <property type="term" value="F:RNA nuclease activity"/>
    <property type="evidence" value="ECO:0007669"/>
    <property type="project" value="InterPro"/>
</dbReference>
<dbReference type="AlphaFoldDB" id="A0A1L6T9T6"/>
<dbReference type="PANTHER" id="PTHR30001:SF0">
    <property type="entry name" value="RIBONUCLEASE G"/>
    <property type="match status" value="1"/>
</dbReference>
<comment type="subcellular location">
    <subcellularLocation>
        <location evidence="2">Cytoplasm</location>
    </subcellularLocation>
</comment>
<dbReference type="InterPro" id="IPR004659">
    <property type="entry name" value="RNase_E/G"/>
</dbReference>
<dbReference type="NCBIfam" id="NF008689">
    <property type="entry name" value="PRK11712.1"/>
    <property type="match status" value="1"/>
</dbReference>
<accession>A0A1L6T9T6</accession>
<dbReference type="CDD" id="cd04453">
    <property type="entry name" value="S1_RNase_E"/>
    <property type="match status" value="1"/>
</dbReference>
<evidence type="ECO:0000256" key="5">
    <source>
        <dbReference type="ARBA" id="ARBA00022490"/>
    </source>
</evidence>
<evidence type="ECO:0000256" key="2">
    <source>
        <dbReference type="ARBA" id="ARBA00004496"/>
    </source>
</evidence>
<dbReference type="Proteomes" id="UP000029558">
    <property type="component" value="Chromosome"/>
</dbReference>
<comment type="cofactor">
    <cofactor evidence="1">
        <name>Mg(2+)</name>
        <dbReference type="ChEBI" id="CHEBI:18420"/>
    </cofactor>
</comment>
<dbReference type="Pfam" id="PF10150">
    <property type="entry name" value="RNase_E_G"/>
    <property type="match status" value="1"/>
</dbReference>
<dbReference type="RefSeq" id="WP_026063524.1">
    <property type="nucleotide sequence ID" value="NZ_CP012508.1"/>
</dbReference>
<keyword evidence="8" id="KW-0819">tRNA processing</keyword>
<evidence type="ECO:0000313" key="17">
    <source>
        <dbReference type="Proteomes" id="UP000029558"/>
    </source>
</evidence>
<evidence type="ECO:0000256" key="3">
    <source>
        <dbReference type="ARBA" id="ARBA00005663"/>
    </source>
</evidence>
<dbReference type="EMBL" id="CP012508">
    <property type="protein sequence ID" value="ALB21885.1"/>
    <property type="molecule type" value="Genomic_DNA"/>
</dbReference>
<dbReference type="GO" id="GO:0004519">
    <property type="term" value="F:endonuclease activity"/>
    <property type="evidence" value="ECO:0007669"/>
    <property type="project" value="UniProtKB-KW"/>
</dbReference>
<keyword evidence="9" id="KW-0540">Nuclease</keyword>
<dbReference type="InterPro" id="IPR012340">
    <property type="entry name" value="NA-bd_OB-fold"/>
</dbReference>
<protein>
    <recommendedName>
        <fullName evidence="4">Ribonuclease G</fullName>
    </recommendedName>
</protein>
<dbReference type="InterPro" id="IPR003029">
    <property type="entry name" value="S1_domain"/>
</dbReference>
<dbReference type="GO" id="GO:0019843">
    <property type="term" value="F:rRNA binding"/>
    <property type="evidence" value="ECO:0007669"/>
    <property type="project" value="UniProtKB-KW"/>
</dbReference>
<keyword evidence="13" id="KW-0378">Hydrolase</keyword>
<evidence type="ECO:0000256" key="13">
    <source>
        <dbReference type="ARBA" id="ARBA00022801"/>
    </source>
</evidence>
<evidence type="ECO:0000313" key="16">
    <source>
        <dbReference type="EMBL" id="ALB21885.1"/>
    </source>
</evidence>
<keyword evidence="7" id="KW-0820">tRNA-binding</keyword>
<proteinExistence type="inferred from homology"/>
<keyword evidence="11" id="KW-0699">rRNA-binding</keyword>
<name>A0A1L6T9T6_PISSA</name>
<dbReference type="GO" id="GO:0000049">
    <property type="term" value="F:tRNA binding"/>
    <property type="evidence" value="ECO:0007669"/>
    <property type="project" value="UniProtKB-KW"/>
</dbReference>
<dbReference type="OrthoDB" id="9804278at2"/>
<evidence type="ECO:0000256" key="7">
    <source>
        <dbReference type="ARBA" id="ARBA00022555"/>
    </source>
</evidence>
<evidence type="ECO:0000256" key="14">
    <source>
        <dbReference type="ARBA" id="ARBA00022842"/>
    </source>
</evidence>